<keyword evidence="2" id="KW-0808">Transferase</keyword>
<dbReference type="GO" id="GO:0032259">
    <property type="term" value="P:methylation"/>
    <property type="evidence" value="ECO:0007669"/>
    <property type="project" value="UniProtKB-KW"/>
</dbReference>
<evidence type="ECO:0000313" key="3">
    <source>
        <dbReference type="Proteomes" id="UP000800092"/>
    </source>
</evidence>
<feature type="region of interest" description="Disordered" evidence="1">
    <location>
        <begin position="186"/>
        <end position="206"/>
    </location>
</feature>
<feature type="compositionally biased region" description="Basic and acidic residues" evidence="1">
    <location>
        <begin position="1"/>
        <end position="18"/>
    </location>
</feature>
<sequence>MEKSDAESELKAIHDRKPTFHNSDQPYILPNDSIEQSRLKKQHNAIVSLLHNRATTAPLHHPSTLIDIGCGTGLVTTLLASQHASASHIYGIDLVPVPASTAALAATDPRLEFIQGDIRSLLASDPRLRPGSVDFAFSRLLLYGMTDWPGYVASLFELVRPGGWAECQEFCDRFFYEATPSGAERKVGVGGEGGGGEGGEREGEKEEAVDVLDWEGWEWLRAYREGSAQKGLDLDCGMKVAGWMKDAGFVDVSAQEYRMPYWKGAAQEMGRPELREVADLLVGDPDGMFYHAFPKTVEGLDMGKEKIEELRRQMMRCLGEERGKFQTYWVVTGRKPE</sequence>
<name>A0A6A6HAS4_VIRVR</name>
<dbReference type="Proteomes" id="UP000800092">
    <property type="component" value="Unassembled WGS sequence"/>
</dbReference>
<dbReference type="SUPFAM" id="SSF53335">
    <property type="entry name" value="S-adenosyl-L-methionine-dependent methyltransferases"/>
    <property type="match status" value="1"/>
</dbReference>
<gene>
    <name evidence="2" type="ORF">EV356DRAFT_576355</name>
</gene>
<dbReference type="CDD" id="cd02440">
    <property type="entry name" value="AdoMet_MTases"/>
    <property type="match status" value="1"/>
</dbReference>
<feature type="region of interest" description="Disordered" evidence="1">
    <location>
        <begin position="1"/>
        <end position="28"/>
    </location>
</feature>
<dbReference type="OrthoDB" id="10017101at2759"/>
<dbReference type="PANTHER" id="PTHR43591">
    <property type="entry name" value="METHYLTRANSFERASE"/>
    <property type="match status" value="1"/>
</dbReference>
<feature type="compositionally biased region" description="Gly residues" evidence="1">
    <location>
        <begin position="188"/>
        <end position="197"/>
    </location>
</feature>
<dbReference type="AlphaFoldDB" id="A0A6A6HAS4"/>
<dbReference type="Gene3D" id="3.40.50.150">
    <property type="entry name" value="Vaccinia Virus protein VP39"/>
    <property type="match status" value="1"/>
</dbReference>
<keyword evidence="3" id="KW-1185">Reference proteome</keyword>
<keyword evidence="2" id="KW-0489">Methyltransferase</keyword>
<dbReference type="Pfam" id="PF13489">
    <property type="entry name" value="Methyltransf_23"/>
    <property type="match status" value="1"/>
</dbReference>
<reference evidence="2" key="1">
    <citation type="journal article" date="2020" name="Stud. Mycol.">
        <title>101 Dothideomycetes genomes: a test case for predicting lifestyles and emergence of pathogens.</title>
        <authorList>
            <person name="Haridas S."/>
            <person name="Albert R."/>
            <person name="Binder M."/>
            <person name="Bloem J."/>
            <person name="Labutti K."/>
            <person name="Salamov A."/>
            <person name="Andreopoulos B."/>
            <person name="Baker S."/>
            <person name="Barry K."/>
            <person name="Bills G."/>
            <person name="Bluhm B."/>
            <person name="Cannon C."/>
            <person name="Castanera R."/>
            <person name="Culley D."/>
            <person name="Daum C."/>
            <person name="Ezra D."/>
            <person name="Gonzalez J."/>
            <person name="Henrissat B."/>
            <person name="Kuo A."/>
            <person name="Liang C."/>
            <person name="Lipzen A."/>
            <person name="Lutzoni F."/>
            <person name="Magnuson J."/>
            <person name="Mondo S."/>
            <person name="Nolan M."/>
            <person name="Ohm R."/>
            <person name="Pangilinan J."/>
            <person name="Park H.-J."/>
            <person name="Ramirez L."/>
            <person name="Alfaro M."/>
            <person name="Sun H."/>
            <person name="Tritt A."/>
            <person name="Yoshinaga Y."/>
            <person name="Zwiers L.-H."/>
            <person name="Turgeon B."/>
            <person name="Goodwin S."/>
            <person name="Spatafora J."/>
            <person name="Crous P."/>
            <person name="Grigoriev I."/>
        </authorList>
    </citation>
    <scope>NUCLEOTIDE SEQUENCE</scope>
    <source>
        <strain evidence="2">Tuck. ex Michener</strain>
    </source>
</reference>
<evidence type="ECO:0000313" key="2">
    <source>
        <dbReference type="EMBL" id="KAF2234908.1"/>
    </source>
</evidence>
<dbReference type="EMBL" id="ML991795">
    <property type="protein sequence ID" value="KAF2234908.1"/>
    <property type="molecule type" value="Genomic_DNA"/>
</dbReference>
<accession>A0A6A6HAS4</accession>
<protein>
    <submittedName>
        <fullName evidence="2">S-adenosyl-L-methionine-dependent methyltransferase</fullName>
    </submittedName>
</protein>
<dbReference type="InterPro" id="IPR029063">
    <property type="entry name" value="SAM-dependent_MTases_sf"/>
</dbReference>
<dbReference type="GO" id="GO:0008168">
    <property type="term" value="F:methyltransferase activity"/>
    <property type="evidence" value="ECO:0007669"/>
    <property type="project" value="UniProtKB-KW"/>
</dbReference>
<dbReference type="PANTHER" id="PTHR43591:SF10">
    <property type="entry name" value="ABC TRANSMEMBRANE TYPE-1 DOMAIN-CONTAINING PROTEIN-RELATED"/>
    <property type="match status" value="1"/>
</dbReference>
<proteinExistence type="predicted"/>
<evidence type="ECO:0000256" key="1">
    <source>
        <dbReference type="SAM" id="MobiDB-lite"/>
    </source>
</evidence>
<organism evidence="2 3">
    <name type="scientific">Viridothelium virens</name>
    <name type="common">Speckled blister lichen</name>
    <name type="synonym">Trypethelium virens</name>
    <dbReference type="NCBI Taxonomy" id="1048519"/>
    <lineage>
        <taxon>Eukaryota</taxon>
        <taxon>Fungi</taxon>
        <taxon>Dikarya</taxon>
        <taxon>Ascomycota</taxon>
        <taxon>Pezizomycotina</taxon>
        <taxon>Dothideomycetes</taxon>
        <taxon>Dothideomycetes incertae sedis</taxon>
        <taxon>Trypetheliales</taxon>
        <taxon>Trypetheliaceae</taxon>
        <taxon>Viridothelium</taxon>
    </lineage>
</organism>